<keyword evidence="1" id="KW-0732">Signal</keyword>
<evidence type="ECO:0000313" key="4">
    <source>
        <dbReference type="RefSeq" id="XP_026747003.1"/>
    </source>
</evidence>
<name>A0A7E5X1F5_TRINI</name>
<accession>A0A7E5X1F5</accession>
<evidence type="ECO:0000313" key="3">
    <source>
        <dbReference type="RefSeq" id="XP_026747002.1"/>
    </source>
</evidence>
<proteinExistence type="predicted"/>
<dbReference type="GeneID" id="113508246"/>
<evidence type="ECO:0000313" key="2">
    <source>
        <dbReference type="Proteomes" id="UP000322000"/>
    </source>
</evidence>
<dbReference type="RefSeq" id="XP_026747003.1">
    <property type="nucleotide sequence ID" value="XM_026891202.1"/>
</dbReference>
<feature type="chain" id="PRO_5044656711" evidence="1">
    <location>
        <begin position="21"/>
        <end position="126"/>
    </location>
</feature>
<protein>
    <submittedName>
        <fullName evidence="3 4">Uncharacterized protein LOC113508246</fullName>
    </submittedName>
</protein>
<gene>
    <name evidence="3 4" type="primary">LOC113508246</name>
</gene>
<dbReference type="RefSeq" id="XP_026747002.1">
    <property type="nucleotide sequence ID" value="XM_026891201.1"/>
</dbReference>
<dbReference type="Proteomes" id="UP000322000">
    <property type="component" value="Unplaced"/>
</dbReference>
<keyword evidence="2" id="KW-1185">Reference proteome</keyword>
<dbReference type="KEGG" id="tnl:113508246"/>
<dbReference type="AlphaFoldDB" id="A0A7E5X1F5"/>
<feature type="signal peptide" evidence="1">
    <location>
        <begin position="1"/>
        <end position="20"/>
    </location>
</feature>
<reference evidence="3 4" key="1">
    <citation type="submission" date="2025-04" db="UniProtKB">
        <authorList>
            <consortium name="RefSeq"/>
        </authorList>
    </citation>
    <scope>IDENTIFICATION</scope>
</reference>
<evidence type="ECO:0000256" key="1">
    <source>
        <dbReference type="SAM" id="SignalP"/>
    </source>
</evidence>
<sequence>MKPQNLTCCILMLDILLKQMELIQRPINTQNVSSEATKLLRLMLNSNQTNTRCCCGAGSARVTWPARTRWPRSSHTAGDTGSWRYWSCCKSITTVAAAYARWCCPSSAWSSTLWRCSTTSTKEPLP</sequence>
<dbReference type="OrthoDB" id="6270916at2759"/>
<organism evidence="2 4">
    <name type="scientific">Trichoplusia ni</name>
    <name type="common">Cabbage looper</name>
    <dbReference type="NCBI Taxonomy" id="7111"/>
    <lineage>
        <taxon>Eukaryota</taxon>
        <taxon>Metazoa</taxon>
        <taxon>Ecdysozoa</taxon>
        <taxon>Arthropoda</taxon>
        <taxon>Hexapoda</taxon>
        <taxon>Insecta</taxon>
        <taxon>Pterygota</taxon>
        <taxon>Neoptera</taxon>
        <taxon>Endopterygota</taxon>
        <taxon>Lepidoptera</taxon>
        <taxon>Glossata</taxon>
        <taxon>Ditrysia</taxon>
        <taxon>Noctuoidea</taxon>
        <taxon>Noctuidae</taxon>
        <taxon>Plusiinae</taxon>
        <taxon>Trichoplusia</taxon>
    </lineage>
</organism>